<feature type="region of interest" description="Disordered" evidence="1">
    <location>
        <begin position="104"/>
        <end position="130"/>
    </location>
</feature>
<reference evidence="2 3" key="1">
    <citation type="submission" date="2020-02" db="EMBL/GenBank/DDBJ databases">
        <title>Whole-genome analyses of novel actinobacteria.</title>
        <authorList>
            <person name="Sahin N."/>
            <person name="Tokatli A."/>
        </authorList>
    </citation>
    <scope>NUCLEOTIDE SEQUENCE [LARGE SCALE GENOMIC DNA]</scope>
    <source>
        <strain evidence="2 3">YC419</strain>
    </source>
</reference>
<evidence type="ECO:0000313" key="3">
    <source>
        <dbReference type="Proteomes" id="UP001518140"/>
    </source>
</evidence>
<dbReference type="Gene3D" id="3.30.420.240">
    <property type="match status" value="1"/>
</dbReference>
<accession>A0ABX0E2L7</accession>
<sequence>MADAIGSKHPVRVKVDNNGIGHGVVSMLERWGENGRHKAQIVGVMVSESPSQGDPGAVMRPWHKRDEMWLATRSLLQPDPSTGRGRIRMRIGKKTAAQLSTPKLLSNTGSFTPGRVQEVDEARDLTSSSS</sequence>
<evidence type="ECO:0000256" key="1">
    <source>
        <dbReference type="SAM" id="MobiDB-lite"/>
    </source>
</evidence>
<dbReference type="RefSeq" id="WP_165344933.1">
    <property type="nucleotide sequence ID" value="NZ_JAAKZX010000257.1"/>
</dbReference>
<dbReference type="EMBL" id="JAAKZX010000257">
    <property type="protein sequence ID" value="NGO48445.1"/>
    <property type="molecule type" value="Genomic_DNA"/>
</dbReference>
<comment type="caution">
    <text evidence="2">The sequence shown here is derived from an EMBL/GenBank/DDBJ whole genome shotgun (WGS) entry which is preliminary data.</text>
</comment>
<gene>
    <name evidence="2" type="ORF">G6048_42335</name>
</gene>
<keyword evidence="3" id="KW-1185">Reference proteome</keyword>
<name>A0ABX0E2L7_9ACTN</name>
<organism evidence="2 3">
    <name type="scientific">Streptomyces ureilyticus</name>
    <dbReference type="NCBI Taxonomy" id="1775131"/>
    <lineage>
        <taxon>Bacteria</taxon>
        <taxon>Bacillati</taxon>
        <taxon>Actinomycetota</taxon>
        <taxon>Actinomycetes</taxon>
        <taxon>Kitasatosporales</taxon>
        <taxon>Streptomycetaceae</taxon>
        <taxon>Streptomyces</taxon>
    </lineage>
</organism>
<evidence type="ECO:0008006" key="4">
    <source>
        <dbReference type="Google" id="ProtNLM"/>
    </source>
</evidence>
<dbReference type="Proteomes" id="UP001518140">
    <property type="component" value="Unassembled WGS sequence"/>
</dbReference>
<proteinExistence type="predicted"/>
<protein>
    <recommendedName>
        <fullName evidence="4">Resolvase/invertase-type recombinase catalytic domain-containing protein</fullName>
    </recommendedName>
</protein>
<evidence type="ECO:0000313" key="2">
    <source>
        <dbReference type="EMBL" id="NGO48445.1"/>
    </source>
</evidence>